<comment type="similarity">
    <text evidence="1">Belongs to the universal ribosomal protein uL5 family.</text>
</comment>
<evidence type="ECO:0000256" key="1">
    <source>
        <dbReference type="ARBA" id="ARBA00008553"/>
    </source>
</evidence>
<protein>
    <submittedName>
        <fullName evidence="4">Uncharacterized protein</fullName>
    </submittedName>
</protein>
<organism evidence="4 5">
    <name type="scientific">Glossina pallidipes</name>
    <name type="common">Tsetse fly</name>
    <dbReference type="NCBI Taxonomy" id="7398"/>
    <lineage>
        <taxon>Eukaryota</taxon>
        <taxon>Metazoa</taxon>
        <taxon>Ecdysozoa</taxon>
        <taxon>Arthropoda</taxon>
        <taxon>Hexapoda</taxon>
        <taxon>Insecta</taxon>
        <taxon>Pterygota</taxon>
        <taxon>Neoptera</taxon>
        <taxon>Endopterygota</taxon>
        <taxon>Diptera</taxon>
        <taxon>Brachycera</taxon>
        <taxon>Muscomorpha</taxon>
        <taxon>Hippoboscoidea</taxon>
        <taxon>Glossinidae</taxon>
        <taxon>Glossina</taxon>
    </lineage>
</organism>
<sequence length="132" mass="15434">GFQFLSFYNSIFEVKQPFITVAIINRRFRLCVIIVQKQIVNFFQKRNEKIAAHCTVCGAKVKEILERCPKVREYELGRDNFATIYNFVFGIQEHIDLGIKYDPSIGYNVAYRQRKSGKVGYPLRVTKEDAMK</sequence>
<keyword evidence="3" id="KW-0687">Ribonucleoprotein</keyword>
<dbReference type="InterPro" id="IPR002132">
    <property type="entry name" value="Ribosomal_uL5"/>
</dbReference>
<evidence type="ECO:0000256" key="2">
    <source>
        <dbReference type="ARBA" id="ARBA00022980"/>
    </source>
</evidence>
<name>A0A1B0A774_GLOPL</name>
<evidence type="ECO:0000313" key="5">
    <source>
        <dbReference type="Proteomes" id="UP000092445"/>
    </source>
</evidence>
<dbReference type="GO" id="GO:0005840">
    <property type="term" value="C:ribosome"/>
    <property type="evidence" value="ECO:0007669"/>
    <property type="project" value="UniProtKB-KW"/>
</dbReference>
<accession>A0A1B0A774</accession>
<dbReference type="VEuPathDB" id="VectorBase:GPAI036397"/>
<dbReference type="STRING" id="7398.A0A1B0A774"/>
<dbReference type="EnsemblMetazoa" id="GPAI036397-RA">
    <property type="protein sequence ID" value="GPAI036397-PA"/>
    <property type="gene ID" value="GPAI036397"/>
</dbReference>
<keyword evidence="2" id="KW-0689">Ribosomal protein</keyword>
<reference evidence="5" key="1">
    <citation type="submission" date="2014-03" db="EMBL/GenBank/DDBJ databases">
        <authorList>
            <person name="Aksoy S."/>
            <person name="Warren W."/>
            <person name="Wilson R.K."/>
        </authorList>
    </citation>
    <scope>NUCLEOTIDE SEQUENCE [LARGE SCALE GENOMIC DNA]</scope>
    <source>
        <strain evidence="5">IAEA</strain>
    </source>
</reference>
<dbReference type="GO" id="GO:0003735">
    <property type="term" value="F:structural constituent of ribosome"/>
    <property type="evidence" value="ECO:0007669"/>
    <property type="project" value="InterPro"/>
</dbReference>
<dbReference type="Gene3D" id="3.30.1440.10">
    <property type="match status" value="1"/>
</dbReference>
<keyword evidence="5" id="KW-1185">Reference proteome</keyword>
<dbReference type="PANTHER" id="PTHR11994">
    <property type="entry name" value="60S RIBOSOMAL PROTEIN L11-RELATED"/>
    <property type="match status" value="1"/>
</dbReference>
<evidence type="ECO:0000256" key="3">
    <source>
        <dbReference type="ARBA" id="ARBA00023274"/>
    </source>
</evidence>
<dbReference type="GO" id="GO:1990904">
    <property type="term" value="C:ribonucleoprotein complex"/>
    <property type="evidence" value="ECO:0007669"/>
    <property type="project" value="UniProtKB-KW"/>
</dbReference>
<dbReference type="InterPro" id="IPR022803">
    <property type="entry name" value="Ribosomal_uL5_dom_sf"/>
</dbReference>
<proteinExistence type="inferred from homology"/>
<dbReference type="Proteomes" id="UP000092445">
    <property type="component" value="Unassembled WGS sequence"/>
</dbReference>
<reference evidence="4" key="2">
    <citation type="submission" date="2020-05" db="UniProtKB">
        <authorList>
            <consortium name="EnsemblMetazoa"/>
        </authorList>
    </citation>
    <scope>IDENTIFICATION</scope>
    <source>
        <strain evidence="4">IAEA</strain>
    </source>
</reference>
<dbReference type="AlphaFoldDB" id="A0A1B0A774"/>
<evidence type="ECO:0000313" key="4">
    <source>
        <dbReference type="EnsemblMetazoa" id="GPAI036397-PA"/>
    </source>
</evidence>
<dbReference type="GO" id="GO:0006412">
    <property type="term" value="P:translation"/>
    <property type="evidence" value="ECO:0007669"/>
    <property type="project" value="InterPro"/>
</dbReference>
<dbReference type="SUPFAM" id="SSF55282">
    <property type="entry name" value="RL5-like"/>
    <property type="match status" value="1"/>
</dbReference>